<feature type="region of interest" description="Disordered" evidence="2">
    <location>
        <begin position="392"/>
        <end position="423"/>
    </location>
</feature>
<organism evidence="3 4">
    <name type="scientific">Zingiber officinale</name>
    <name type="common">Ginger</name>
    <name type="synonym">Amomum zingiber</name>
    <dbReference type="NCBI Taxonomy" id="94328"/>
    <lineage>
        <taxon>Eukaryota</taxon>
        <taxon>Viridiplantae</taxon>
        <taxon>Streptophyta</taxon>
        <taxon>Embryophyta</taxon>
        <taxon>Tracheophyta</taxon>
        <taxon>Spermatophyta</taxon>
        <taxon>Magnoliopsida</taxon>
        <taxon>Liliopsida</taxon>
        <taxon>Zingiberales</taxon>
        <taxon>Zingiberaceae</taxon>
        <taxon>Zingiber</taxon>
    </lineage>
</organism>
<keyword evidence="1" id="KW-0175">Coiled coil</keyword>
<sequence length="624" mass="70572">MDKQANQKIVNSECSIFQKFASKRDSEHSSVEDLVNGDSLMNPREYVRNHGSLLSLQPWIFRKGSCPKDKEMMKVHGNHYEITGNGMDDFSNNSLAESFPRSVNLSFTHDRGQSSLRSRSSHRKSTRPLSSLENCLIPHLYDENFEFEEFAFSSFPSSTLSSTRPLVVTDGNNVISKSSYGPADINLHSGADNTNMKSLFGVSPLPEFRTPKRKSRQTLPHKLDPSNTRRPQRLAHHKVYENILLINKQYLFPDSVDVLHVFSVGVSLGIISTILSNKKEIENLNGMLKTSEDLVHDLQEELEMKDIVTVKELAHEAGGSQKPSIVKDENNHKCLPVEVLRSEIEAELEIELEKLELSINSSSLNGKMSALGELDPDLIADFTDGELKAEKLPGRISEDQAMNASNSDSSSENPTHSANYSVSPRELSLRLHKVIQFRLEERIEQLERTLKQTQKQLQLLESDHHLSQRAFSSSDMGSSSNLDSPTGTAGNIALVQPFCLNLTAEALDAYDEVYEEFVRASNMEENRPMTTYSKDQCEHYLHSSYENLVQEMHEPKSPRRESIGIQKLKNKETFYGDEIDDEYDNDDDEDDEMNTLIKQILEKTRQGSPTAQHVQRMLSSMDDD</sequence>
<feature type="region of interest" description="Disordered" evidence="2">
    <location>
        <begin position="202"/>
        <end position="232"/>
    </location>
</feature>
<name>A0A8J5L5U0_ZINOF</name>
<dbReference type="AlphaFoldDB" id="A0A8J5L5U0"/>
<feature type="coiled-coil region" evidence="1">
    <location>
        <begin position="436"/>
        <end position="463"/>
    </location>
</feature>
<accession>A0A8J5L5U0</accession>
<dbReference type="PANTHER" id="PTHR33476">
    <property type="entry name" value="EMB|CAB62613.1"/>
    <property type="match status" value="1"/>
</dbReference>
<dbReference type="Proteomes" id="UP000734854">
    <property type="component" value="Unassembled WGS sequence"/>
</dbReference>
<feature type="compositionally biased region" description="Polar residues" evidence="2">
    <location>
        <begin position="400"/>
        <end position="422"/>
    </location>
</feature>
<dbReference type="EMBL" id="JACMSC010000011">
    <property type="protein sequence ID" value="KAG6502181.1"/>
    <property type="molecule type" value="Genomic_DNA"/>
</dbReference>
<evidence type="ECO:0000256" key="1">
    <source>
        <dbReference type="SAM" id="Coils"/>
    </source>
</evidence>
<evidence type="ECO:0000313" key="3">
    <source>
        <dbReference type="EMBL" id="KAG6502181.1"/>
    </source>
</evidence>
<proteinExistence type="predicted"/>
<dbReference type="PANTHER" id="PTHR33476:SF7">
    <property type="entry name" value="EMB|CAB62613.1"/>
    <property type="match status" value="1"/>
</dbReference>
<comment type="caution">
    <text evidence="3">The sequence shown here is derived from an EMBL/GenBank/DDBJ whole genome shotgun (WGS) entry which is preliminary data.</text>
</comment>
<dbReference type="InterPro" id="IPR040348">
    <property type="entry name" value="POLAR-like"/>
</dbReference>
<protein>
    <submittedName>
        <fullName evidence="3">Uncharacterized protein</fullName>
    </submittedName>
</protein>
<reference evidence="3 4" key="1">
    <citation type="submission" date="2020-08" db="EMBL/GenBank/DDBJ databases">
        <title>Plant Genome Project.</title>
        <authorList>
            <person name="Zhang R.-G."/>
        </authorList>
    </citation>
    <scope>NUCLEOTIDE SEQUENCE [LARGE SCALE GENOMIC DNA]</scope>
    <source>
        <tissue evidence="3">Rhizome</tissue>
    </source>
</reference>
<keyword evidence="4" id="KW-1185">Reference proteome</keyword>
<dbReference type="GO" id="GO:0008356">
    <property type="term" value="P:asymmetric cell division"/>
    <property type="evidence" value="ECO:0007669"/>
    <property type="project" value="InterPro"/>
</dbReference>
<evidence type="ECO:0000313" key="4">
    <source>
        <dbReference type="Proteomes" id="UP000734854"/>
    </source>
</evidence>
<gene>
    <name evidence="3" type="ORF">ZIOFF_042070</name>
</gene>
<evidence type="ECO:0000256" key="2">
    <source>
        <dbReference type="SAM" id="MobiDB-lite"/>
    </source>
</evidence>
<feature type="region of interest" description="Disordered" evidence="2">
    <location>
        <begin position="604"/>
        <end position="624"/>
    </location>
</feature>